<dbReference type="Gene3D" id="1.10.287.130">
    <property type="match status" value="1"/>
</dbReference>
<dbReference type="SMART" id="SM00387">
    <property type="entry name" value="HATPase_c"/>
    <property type="match status" value="1"/>
</dbReference>
<dbReference type="EC" id="2.7.13.3" evidence="2"/>
<dbReference type="InterPro" id="IPR001789">
    <property type="entry name" value="Sig_transdc_resp-reg_receiver"/>
</dbReference>
<dbReference type="Gene3D" id="3.40.50.2300">
    <property type="match status" value="1"/>
</dbReference>
<dbReference type="InterPro" id="IPR003594">
    <property type="entry name" value="HATPase_dom"/>
</dbReference>
<dbReference type="EMBL" id="CACVAU010000063">
    <property type="protein sequence ID" value="CAA6821641.1"/>
    <property type="molecule type" value="Genomic_DNA"/>
</dbReference>
<evidence type="ECO:0000259" key="6">
    <source>
        <dbReference type="PROSITE" id="PS50109"/>
    </source>
</evidence>
<dbReference type="CDD" id="cd16922">
    <property type="entry name" value="HATPase_EvgS-ArcB-TorS-like"/>
    <property type="match status" value="1"/>
</dbReference>
<dbReference type="SMART" id="SM00388">
    <property type="entry name" value="HisKA"/>
    <property type="match status" value="1"/>
</dbReference>
<evidence type="ECO:0000256" key="1">
    <source>
        <dbReference type="ARBA" id="ARBA00000085"/>
    </source>
</evidence>
<organism evidence="8">
    <name type="scientific">uncultured Sulfurovum sp</name>
    <dbReference type="NCBI Taxonomy" id="269237"/>
    <lineage>
        <taxon>Bacteria</taxon>
        <taxon>Pseudomonadati</taxon>
        <taxon>Campylobacterota</taxon>
        <taxon>Epsilonproteobacteria</taxon>
        <taxon>Campylobacterales</taxon>
        <taxon>Sulfurovaceae</taxon>
        <taxon>Sulfurovum</taxon>
        <taxon>environmental samples</taxon>
    </lineage>
</organism>
<evidence type="ECO:0000313" key="8">
    <source>
        <dbReference type="EMBL" id="CAA6821641.1"/>
    </source>
</evidence>
<dbReference type="PROSITE" id="PS50110">
    <property type="entry name" value="RESPONSE_REGULATORY"/>
    <property type="match status" value="1"/>
</dbReference>
<dbReference type="InterPro" id="IPR005467">
    <property type="entry name" value="His_kinase_dom"/>
</dbReference>
<keyword evidence="3 5" id="KW-0597">Phosphoprotein</keyword>
<dbReference type="PANTHER" id="PTHR45339:SF1">
    <property type="entry name" value="HYBRID SIGNAL TRANSDUCTION HISTIDINE KINASE J"/>
    <property type="match status" value="1"/>
</dbReference>
<dbReference type="AlphaFoldDB" id="A0A6S6TEL5"/>
<evidence type="ECO:0000256" key="4">
    <source>
        <dbReference type="ARBA" id="ARBA00023012"/>
    </source>
</evidence>
<protein>
    <recommendedName>
        <fullName evidence="2">histidine kinase</fullName>
        <ecNumber evidence="2">2.7.13.3</ecNumber>
    </recommendedName>
</protein>
<dbReference type="Pfam" id="PF02518">
    <property type="entry name" value="HATPase_c"/>
    <property type="match status" value="1"/>
</dbReference>
<feature type="domain" description="Histidine kinase" evidence="6">
    <location>
        <begin position="189"/>
        <end position="411"/>
    </location>
</feature>
<dbReference type="Pfam" id="PF00512">
    <property type="entry name" value="HisKA"/>
    <property type="match status" value="1"/>
</dbReference>
<dbReference type="SUPFAM" id="SSF47384">
    <property type="entry name" value="Homodimeric domain of signal transducing histidine kinase"/>
    <property type="match status" value="1"/>
</dbReference>
<feature type="domain" description="Response regulatory" evidence="7">
    <location>
        <begin position="542"/>
        <end position="656"/>
    </location>
</feature>
<comment type="catalytic activity">
    <reaction evidence="1">
        <text>ATP + protein L-histidine = ADP + protein N-phospho-L-histidine.</text>
        <dbReference type="EC" id="2.7.13.3"/>
    </reaction>
</comment>
<dbReference type="SMART" id="SM00448">
    <property type="entry name" value="REC"/>
    <property type="match status" value="1"/>
</dbReference>
<dbReference type="GO" id="GO:0000155">
    <property type="term" value="F:phosphorelay sensor kinase activity"/>
    <property type="evidence" value="ECO:0007669"/>
    <property type="project" value="InterPro"/>
</dbReference>
<dbReference type="InterPro" id="IPR003661">
    <property type="entry name" value="HisK_dim/P_dom"/>
</dbReference>
<dbReference type="PROSITE" id="PS50109">
    <property type="entry name" value="HIS_KIN"/>
    <property type="match status" value="1"/>
</dbReference>
<name>A0A6S6TEL5_9BACT</name>
<accession>A0A6S6TEL5</accession>
<dbReference type="Gene3D" id="3.30.565.10">
    <property type="entry name" value="Histidine kinase-like ATPase, C-terminal domain"/>
    <property type="match status" value="1"/>
</dbReference>
<dbReference type="Pfam" id="PF00072">
    <property type="entry name" value="Response_reg"/>
    <property type="match status" value="1"/>
</dbReference>
<dbReference type="InterPro" id="IPR011006">
    <property type="entry name" value="CheY-like_superfamily"/>
</dbReference>
<reference evidence="8" key="1">
    <citation type="submission" date="2020-01" db="EMBL/GenBank/DDBJ databases">
        <authorList>
            <person name="Meier V. D."/>
            <person name="Meier V D."/>
        </authorList>
    </citation>
    <scope>NUCLEOTIDE SEQUENCE</scope>
    <source>
        <strain evidence="8">HLG_WM_MAG_05</strain>
    </source>
</reference>
<dbReference type="CDD" id="cd00082">
    <property type="entry name" value="HisKA"/>
    <property type="match status" value="1"/>
</dbReference>
<dbReference type="FunFam" id="3.30.565.10:FF:000010">
    <property type="entry name" value="Sensor histidine kinase RcsC"/>
    <property type="match status" value="1"/>
</dbReference>
<sequence length="656" mass="74749">MRELEVNQLLIKQVQDVYGKDFDFKKLDEKVQALLKNVNSSYNNLGYQIKQNNVLFEEEENIVFTIGLSAGVLRANKKFYQTFGFEDLTDFKNDYSCICELFIQDEGYLKETTVQSHWTKPVRENPHKRHKALLRNFQGDKRVYAVLLKEVTLEDATLNICTFTDITELEEAINISRKSEEIKTAFMANMSHEIRTPMNGIIGFTNLLLETELSVQQKQFLELIEESSGILNKIVDDILDFSKIENGSLELDFSNVNVFTDFYSMISQFKTEALEKSLSYRVDIDPNISESLMMDKNRIIKILSNLISNAVKFTSEGGEIYIDIQLLKSSQDKELISFSVTDTGIGISQNDLHSIFKSFIQADSSFSKQFGGTGMGLSISRSLCHLMQSDLNVKSTPQQGSTFSFKIDFKRSSVENRLSTRIKERTIYLVQNSNRDCDYACYQLEHFGIDFIKISKDELLTSNTKESIVILFDYKEFLPLSLDEAGILLIDTSSEAGLYAKEFKNIYHIGSFIEFPSELYSAMLDSDTALNLGRKNKHFNLNVLVAEDSRVNRVLLDEMLQEYDINADFVEDGEKAVHMALKNSYNLILMDINMPNLNGVEANKILKDKGLGIPIVAVTANALRGDRERLLDLGLDDYLSKPISVDSLYNILLKYN</sequence>
<dbReference type="InterPro" id="IPR036890">
    <property type="entry name" value="HATPase_C_sf"/>
</dbReference>
<evidence type="ECO:0000256" key="2">
    <source>
        <dbReference type="ARBA" id="ARBA00012438"/>
    </source>
</evidence>
<keyword evidence="4" id="KW-0902">Two-component regulatory system</keyword>
<dbReference type="InterPro" id="IPR036097">
    <property type="entry name" value="HisK_dim/P_sf"/>
</dbReference>
<feature type="modified residue" description="4-aspartylphosphate" evidence="5">
    <location>
        <position position="591"/>
    </location>
</feature>
<gene>
    <name evidence="8" type="ORF">HELGO_WM5530</name>
</gene>
<evidence type="ECO:0000259" key="7">
    <source>
        <dbReference type="PROSITE" id="PS50110"/>
    </source>
</evidence>
<dbReference type="InterPro" id="IPR004358">
    <property type="entry name" value="Sig_transdc_His_kin-like_C"/>
</dbReference>
<dbReference type="PANTHER" id="PTHR45339">
    <property type="entry name" value="HYBRID SIGNAL TRANSDUCTION HISTIDINE KINASE J"/>
    <property type="match status" value="1"/>
</dbReference>
<dbReference type="SUPFAM" id="SSF52172">
    <property type="entry name" value="CheY-like"/>
    <property type="match status" value="1"/>
</dbReference>
<evidence type="ECO:0000256" key="5">
    <source>
        <dbReference type="PROSITE-ProRule" id="PRU00169"/>
    </source>
</evidence>
<dbReference type="PRINTS" id="PR00344">
    <property type="entry name" value="BCTRLSENSOR"/>
</dbReference>
<proteinExistence type="predicted"/>
<dbReference type="CDD" id="cd17546">
    <property type="entry name" value="REC_hyHK_CKI1_RcsC-like"/>
    <property type="match status" value="1"/>
</dbReference>
<dbReference type="SUPFAM" id="SSF55874">
    <property type="entry name" value="ATPase domain of HSP90 chaperone/DNA topoisomerase II/histidine kinase"/>
    <property type="match status" value="1"/>
</dbReference>
<evidence type="ECO:0000256" key="3">
    <source>
        <dbReference type="ARBA" id="ARBA00022553"/>
    </source>
</evidence>